<proteinExistence type="predicted"/>
<dbReference type="Gene3D" id="3.40.228.10">
    <property type="entry name" value="Dimethylsulfoxide Reductase, domain 2"/>
    <property type="match status" value="1"/>
</dbReference>
<dbReference type="PANTHER" id="PTHR42783">
    <property type="entry name" value="GLUTAMATE SYNTHASE [NADPH] SMALL CHAIN"/>
    <property type="match status" value="1"/>
</dbReference>
<dbReference type="InterPro" id="IPR030948">
    <property type="entry name" value="TAT_var_transloc_signal_dom"/>
</dbReference>
<feature type="domain" description="4Fe-4S ferredoxin-type" evidence="1">
    <location>
        <begin position="828"/>
        <end position="858"/>
    </location>
</feature>
<dbReference type="PANTHER" id="PTHR42783:SF3">
    <property type="entry name" value="GLUTAMATE SYNTHASE [NADPH] SMALL CHAIN-RELATED"/>
    <property type="match status" value="1"/>
</dbReference>
<dbReference type="Gene3D" id="3.30.2070.10">
    <property type="entry name" value="Formate dehydrogenase/DMSO reductase"/>
    <property type="match status" value="1"/>
</dbReference>
<dbReference type="Gene3D" id="3.40.50.740">
    <property type="match status" value="2"/>
</dbReference>
<organism evidence="2 3">
    <name type="scientific">Winogradskyella bathintestinalis</name>
    <dbReference type="NCBI Taxonomy" id="3035208"/>
    <lineage>
        <taxon>Bacteria</taxon>
        <taxon>Pseudomonadati</taxon>
        <taxon>Bacteroidota</taxon>
        <taxon>Flavobacteriia</taxon>
        <taxon>Flavobacteriales</taxon>
        <taxon>Flavobacteriaceae</taxon>
        <taxon>Winogradskyella</taxon>
    </lineage>
</organism>
<dbReference type="NCBIfam" id="TIGR04519">
    <property type="entry name" value="MoCo_extend_TAT"/>
    <property type="match status" value="1"/>
</dbReference>
<dbReference type="CDD" id="cd10551">
    <property type="entry name" value="PsrB"/>
    <property type="match status" value="1"/>
</dbReference>
<evidence type="ECO:0000313" key="2">
    <source>
        <dbReference type="EMBL" id="MDN3491101.1"/>
    </source>
</evidence>
<feature type="domain" description="4Fe-4S ferredoxin-type" evidence="1">
    <location>
        <begin position="944"/>
        <end position="973"/>
    </location>
</feature>
<comment type="caution">
    <text evidence="2">The sequence shown here is derived from an EMBL/GenBank/DDBJ whole genome shotgun (WGS) entry which is preliminary data.</text>
</comment>
<reference evidence="2 3" key="1">
    <citation type="journal article" date="2023" name="Int. J. Syst. Evol. Microbiol.">
        <title>Winogradskyella bathintestinalis sp. nov., isolated from the intestine of the deep-sea loosejaw dragonfish, Malacosteus niger.</title>
        <authorList>
            <person name="Uniacke-Lowe S."/>
            <person name="Johnson C.N."/>
            <person name="Stanton C."/>
            <person name="Hill C."/>
            <person name="Ross P."/>
        </authorList>
    </citation>
    <scope>NUCLEOTIDE SEQUENCE [LARGE SCALE GENOMIC DNA]</scope>
    <source>
        <strain evidence="2 3">APC 3343</strain>
    </source>
</reference>
<protein>
    <submittedName>
        <fullName evidence="2">TAT-variant-translocated molybdopterin oxidoreductase</fullName>
    </submittedName>
</protein>
<dbReference type="SUPFAM" id="SSF54862">
    <property type="entry name" value="4Fe-4S ferredoxins"/>
    <property type="match status" value="1"/>
</dbReference>
<dbReference type="RefSeq" id="WP_290204848.1">
    <property type="nucleotide sequence ID" value="NZ_JASDDK010000001.1"/>
</dbReference>
<evidence type="ECO:0000313" key="3">
    <source>
        <dbReference type="Proteomes" id="UP001231197"/>
    </source>
</evidence>
<keyword evidence="3" id="KW-1185">Reference proteome</keyword>
<name>A0ABT7ZQ02_9FLAO</name>
<gene>
    <name evidence="2" type="ORF">QMA06_00095</name>
</gene>
<accession>A0ABT7ZQ02</accession>
<dbReference type="PROSITE" id="PS51379">
    <property type="entry name" value="4FE4S_FER_2"/>
    <property type="match status" value="3"/>
</dbReference>
<feature type="domain" description="4Fe-4S ferredoxin-type" evidence="1">
    <location>
        <begin position="912"/>
        <end position="943"/>
    </location>
</feature>
<dbReference type="SUPFAM" id="SSF53706">
    <property type="entry name" value="Formate dehydrogenase/DMSO reductase, domains 1-3"/>
    <property type="match status" value="1"/>
</dbReference>
<dbReference type="EMBL" id="JASDDK010000001">
    <property type="protein sequence ID" value="MDN3491101.1"/>
    <property type="molecule type" value="Genomic_DNA"/>
</dbReference>
<dbReference type="InterPro" id="IPR017896">
    <property type="entry name" value="4Fe4S_Fe-S-bd"/>
</dbReference>
<dbReference type="Proteomes" id="UP001231197">
    <property type="component" value="Unassembled WGS sequence"/>
</dbReference>
<dbReference type="Gene3D" id="3.30.70.20">
    <property type="match status" value="2"/>
</dbReference>
<dbReference type="Pfam" id="PF12838">
    <property type="entry name" value="Fer4_7"/>
    <property type="match status" value="1"/>
</dbReference>
<evidence type="ECO:0000259" key="1">
    <source>
        <dbReference type="PROSITE" id="PS51379"/>
    </source>
</evidence>
<sequence length="1094" mass="119520">MSSNKKYWKSVEELNENSSIVEALQQNEFVEAIPTDEFLGDKETLESSSTSRRDFLKYVGFSTAAASLAACEGPVIKSIPYINQPTEIIPGVANYYATTIADGYDFASVLVKTREGRPIKIENNTDAGTNGVANARVNASVLGLYDNLRVKSPMKGDSKISWDTFMSETTSKLNSLNGKQIVFLTQSMPSPSTDKLIATFKSNFGNVNHVTYDAVSESATLDAYQAKYGTRGMANYDFSKAKTIVSIGADFLGDWQGGGFDSGYSVNRIPQNGMMSRHIQFESNMSLSGANADKRVPLTPSQQKLALAKLYSEITGNSAGGVKLPEGLDAAIKAAAVELKKAGSNGVVVTGIQDVNAQSAVLDINTSLRSKAFDPGTTIKTRLGSDKAVTQLVADMKAGRVGAIIMNGVNPMYTLPNASDFKEGLAKTELSVAFSMKQDETSTNCHYIAATPHNLESWGDFEFKSGHYSMMQPTIRPLFDTKQFQDVLMAWTDTTGTYRDYIKSVWTQNVLNGSSFNQAVQDGVFITGSAQGGSGLNRSSTTVASSTNKLNDKKDRTFLGGVIHDVAVGVGIKDEDKEEYTTTTSSSTTINNATGNNTDVASVLTGSAAARALAQTASGTGMELSLYTKTGMGDGQQANNPWLQEFPDPITRTTWDNYLTVSKADADRLELENWNEANGGLNGSYAKVSVNGAEAITVPVIIQPGQAKGSVGLSFGFGRTSKALKEEMKTGVNAYPLYQNFKDVQNVSIEKAVGSHEFACVQLHNTLMGRGDIIKETNLEVFNTYKYNDHKHGWNKTPQVSLNHIETPVTSPDVDLWDEFDRSVGHHFNLSIDLNACTGCGACVIACHAENNVPVVGKSEMRRSRDMHWLRIDRYYSSEDSFESDLEKKENISGLGSSLSEFGELENPADNPQVVFQPVMCQHCNHAPCETVCPVAATAHGRQGQNHMAYNRCVGTRYCANNCPYKVRRFNWFLYNKNDEFDYYMNDDLGRMVLNPDVTVRSRGVMEKCSMCIQKTQKTILDAKREGRLVKDGEFQTACSAACGNGAMVFGDINDKDSKITALKEDDRMYHLLEYVGTKPNVIYQTKVRNTSKA</sequence>